<dbReference type="InterPro" id="IPR001736">
    <property type="entry name" value="PLipase_D/transphosphatidylase"/>
</dbReference>
<protein>
    <recommendedName>
        <fullName evidence="3">phospholipase D</fullName>
        <ecNumber evidence="3">3.1.4.4</ecNumber>
    </recommendedName>
</protein>
<reference evidence="8 9" key="1">
    <citation type="journal article" date="2013" name="Front. Microbiol.">
        <title>The genome of the endophytic bacterium H. frisingense GSF30(T) identifies diverse strategies in the Herbaspirillum genus to interact with plants.</title>
        <authorList>
            <person name="Straub D."/>
            <person name="Rothballer M."/>
            <person name="Hartmann A."/>
            <person name="Ludewig U."/>
        </authorList>
    </citation>
    <scope>NUCLEOTIDE SEQUENCE [LARGE SCALE GENOMIC DNA]</scope>
    <source>
        <strain evidence="8 9">GSF30</strain>
    </source>
</reference>
<dbReference type="RefSeq" id="WP_006463734.1">
    <property type="nucleotide sequence ID" value="NZ_AEEC02000016.1"/>
</dbReference>
<evidence type="ECO:0000256" key="2">
    <source>
        <dbReference type="ARBA" id="ARBA00008664"/>
    </source>
</evidence>
<name>A0AAI9IDT7_9BURK</name>
<dbReference type="AlphaFoldDB" id="A0AAI9IDT7"/>
<evidence type="ECO:0000256" key="3">
    <source>
        <dbReference type="ARBA" id="ARBA00012027"/>
    </source>
</evidence>
<evidence type="ECO:0000313" key="8">
    <source>
        <dbReference type="EMBL" id="EOA04323.1"/>
    </source>
</evidence>
<dbReference type="SUPFAM" id="SSF56024">
    <property type="entry name" value="Phospholipase D/nuclease"/>
    <property type="match status" value="1"/>
</dbReference>
<dbReference type="GO" id="GO:0006793">
    <property type="term" value="P:phosphorus metabolic process"/>
    <property type="evidence" value="ECO:0007669"/>
    <property type="project" value="UniProtKB-ARBA"/>
</dbReference>
<evidence type="ECO:0000256" key="1">
    <source>
        <dbReference type="ARBA" id="ARBA00000798"/>
    </source>
</evidence>
<feature type="domain" description="PLD phosphodiesterase" evidence="7">
    <location>
        <begin position="131"/>
        <end position="162"/>
    </location>
</feature>
<dbReference type="PANTHER" id="PTHR43856">
    <property type="entry name" value="CARDIOLIPIN HYDROLASE"/>
    <property type="match status" value="1"/>
</dbReference>
<evidence type="ECO:0000256" key="6">
    <source>
        <dbReference type="ARBA" id="ARBA00023098"/>
    </source>
</evidence>
<dbReference type="EC" id="3.1.4.4" evidence="3"/>
<dbReference type="GO" id="GO:0004630">
    <property type="term" value="F:phospholipase D activity"/>
    <property type="evidence" value="ECO:0007669"/>
    <property type="project" value="UniProtKB-EC"/>
</dbReference>
<keyword evidence="5" id="KW-0442">Lipid degradation</keyword>
<proteinExistence type="inferred from homology"/>
<gene>
    <name evidence="8" type="ORF">HFRIS_012584</name>
</gene>
<evidence type="ECO:0000259" key="7">
    <source>
        <dbReference type="PROSITE" id="PS50035"/>
    </source>
</evidence>
<evidence type="ECO:0000256" key="5">
    <source>
        <dbReference type="ARBA" id="ARBA00022963"/>
    </source>
</evidence>
<dbReference type="CDD" id="cd09170">
    <property type="entry name" value="PLDc_Nuc"/>
    <property type="match status" value="1"/>
</dbReference>
<dbReference type="PROSITE" id="PS50035">
    <property type="entry name" value="PLD"/>
    <property type="match status" value="1"/>
</dbReference>
<organism evidence="8 9">
    <name type="scientific">Herbaspirillum frisingense GSF30</name>
    <dbReference type="NCBI Taxonomy" id="864073"/>
    <lineage>
        <taxon>Bacteria</taxon>
        <taxon>Pseudomonadati</taxon>
        <taxon>Pseudomonadota</taxon>
        <taxon>Betaproteobacteria</taxon>
        <taxon>Burkholderiales</taxon>
        <taxon>Oxalobacteraceae</taxon>
        <taxon>Herbaspirillum</taxon>
    </lineage>
</organism>
<dbReference type="PANTHER" id="PTHR43856:SF1">
    <property type="entry name" value="MITOCHONDRIAL CARDIOLIPIN HYDROLASE"/>
    <property type="match status" value="1"/>
</dbReference>
<sequence>MKRMMGMMRLASVPVLTAGLLLGLAAIPGAQARESLPPPPVVAAQGTIQSAFAPWDDIEGLIVSQLDGARRQILVQAYLLTSRPITDALVAARKRGIDVRVLMDGGQLDKNANDRLRQLRGAGIPVWLETAYRNAHNKVIVIDASLASATVITGSYNFTWSAQHKNAENILVLGKNPPLAARYAANWQRHRQDAEAAP</sequence>
<dbReference type="GO" id="GO:0016891">
    <property type="term" value="F:RNA endonuclease activity producing 5'-phosphomonoesters, hydrolytic mechanism"/>
    <property type="evidence" value="ECO:0007669"/>
    <property type="project" value="TreeGrafter"/>
</dbReference>
<accession>A0AAI9IDT7</accession>
<dbReference type="InterPro" id="IPR051406">
    <property type="entry name" value="PLD_domain"/>
</dbReference>
<comment type="similarity">
    <text evidence="2">Belongs to the phospholipase D family.</text>
</comment>
<comment type="caution">
    <text evidence="8">The sequence shown here is derived from an EMBL/GenBank/DDBJ whole genome shotgun (WGS) entry which is preliminary data.</text>
</comment>
<dbReference type="EMBL" id="AEEC02000016">
    <property type="protein sequence ID" value="EOA04323.1"/>
    <property type="molecule type" value="Genomic_DNA"/>
</dbReference>
<evidence type="ECO:0000313" key="9">
    <source>
        <dbReference type="Proteomes" id="UP000006772"/>
    </source>
</evidence>
<dbReference type="Pfam" id="PF13091">
    <property type="entry name" value="PLDc_2"/>
    <property type="match status" value="1"/>
</dbReference>
<dbReference type="InterPro" id="IPR025202">
    <property type="entry name" value="PLD-like_dom"/>
</dbReference>
<comment type="catalytic activity">
    <reaction evidence="1">
        <text>a 1,2-diacyl-sn-glycero-3-phosphocholine + H2O = a 1,2-diacyl-sn-glycero-3-phosphate + choline + H(+)</text>
        <dbReference type="Rhea" id="RHEA:14445"/>
        <dbReference type="ChEBI" id="CHEBI:15354"/>
        <dbReference type="ChEBI" id="CHEBI:15377"/>
        <dbReference type="ChEBI" id="CHEBI:15378"/>
        <dbReference type="ChEBI" id="CHEBI:57643"/>
        <dbReference type="ChEBI" id="CHEBI:58608"/>
        <dbReference type="EC" id="3.1.4.4"/>
    </reaction>
</comment>
<keyword evidence="4" id="KW-0378">Hydrolase</keyword>
<evidence type="ECO:0000256" key="4">
    <source>
        <dbReference type="ARBA" id="ARBA00022801"/>
    </source>
</evidence>
<dbReference type="GO" id="GO:0016042">
    <property type="term" value="P:lipid catabolic process"/>
    <property type="evidence" value="ECO:0007669"/>
    <property type="project" value="UniProtKB-KW"/>
</dbReference>
<keyword evidence="6" id="KW-0443">Lipid metabolism</keyword>
<dbReference type="Proteomes" id="UP000006772">
    <property type="component" value="Unassembled WGS sequence"/>
</dbReference>
<dbReference type="Gene3D" id="3.30.870.10">
    <property type="entry name" value="Endonuclease Chain A"/>
    <property type="match status" value="1"/>
</dbReference>